<accession>A0ACC3C172</accession>
<gene>
    <name evidence="1" type="ORF">I4F81_006248</name>
</gene>
<dbReference type="Proteomes" id="UP000798662">
    <property type="component" value="Chromosome 2"/>
</dbReference>
<dbReference type="EMBL" id="CM020619">
    <property type="protein sequence ID" value="KAK1863694.1"/>
    <property type="molecule type" value="Genomic_DNA"/>
</dbReference>
<evidence type="ECO:0000313" key="1">
    <source>
        <dbReference type="EMBL" id="KAK1863694.1"/>
    </source>
</evidence>
<keyword evidence="2" id="KW-1185">Reference proteome</keyword>
<sequence>MGSAWHHSNHQRFFSLSLVALHPPPYPDVRSSPLPRIHHHPHPSRSTHLCPPSPSPLRRSPPHLDVMSPKVALVTGTSSGIGLATAVQLCKAGFATYATVLALPQAATLEAAAKAAGVSSLLHVMVMDVTSDESVTSGVQALLSETDNALDVVVANAGYGDMSPPEAGGVDAYRSNLDVNLYGVVRLANAVLPTMRAARAGRFIVTSSIAGMVALPMTPVYNVTKFAVEGYMESMAASYAPVGIHFTVVAPGPVHSDFSKNMTTDPEGVVPKELETVNAATIDFIQALMADAQTTDEVARYFVKAATDEVPQLRYMTHEACNKIMSAKYADLTGEATAKALREMIPGAYE</sequence>
<name>A0ACC3C172_PYRYE</name>
<protein>
    <submittedName>
        <fullName evidence="1">Uncharacterized protein</fullName>
    </submittedName>
</protein>
<reference evidence="1" key="1">
    <citation type="submission" date="2019-11" db="EMBL/GenBank/DDBJ databases">
        <title>Nori genome reveals adaptations in red seaweeds to the harsh intertidal environment.</title>
        <authorList>
            <person name="Wang D."/>
            <person name="Mao Y."/>
        </authorList>
    </citation>
    <scope>NUCLEOTIDE SEQUENCE</scope>
    <source>
        <tissue evidence="1">Gametophyte</tissue>
    </source>
</reference>
<organism evidence="1 2">
    <name type="scientific">Pyropia yezoensis</name>
    <name type="common">Susabi-nori</name>
    <name type="synonym">Porphyra yezoensis</name>
    <dbReference type="NCBI Taxonomy" id="2788"/>
    <lineage>
        <taxon>Eukaryota</taxon>
        <taxon>Rhodophyta</taxon>
        <taxon>Bangiophyceae</taxon>
        <taxon>Bangiales</taxon>
        <taxon>Bangiaceae</taxon>
        <taxon>Pyropia</taxon>
    </lineage>
</organism>
<proteinExistence type="predicted"/>
<evidence type="ECO:0000313" key="2">
    <source>
        <dbReference type="Proteomes" id="UP000798662"/>
    </source>
</evidence>
<comment type="caution">
    <text evidence="1">The sequence shown here is derived from an EMBL/GenBank/DDBJ whole genome shotgun (WGS) entry which is preliminary data.</text>
</comment>